<evidence type="ECO:0000256" key="2">
    <source>
        <dbReference type="ARBA" id="ARBA00022448"/>
    </source>
</evidence>
<dbReference type="GO" id="GO:0015212">
    <property type="term" value="F:cytidine transmembrane transporter activity"/>
    <property type="evidence" value="ECO:0007669"/>
    <property type="project" value="TreeGrafter"/>
</dbReference>
<comment type="caution">
    <text evidence="9">The sequence shown here is derived from an EMBL/GenBank/DDBJ whole genome shotgun (WGS) entry which is preliminary data.</text>
</comment>
<keyword evidence="3" id="KW-1003">Cell membrane</keyword>
<feature type="transmembrane region" description="Helical" evidence="7">
    <location>
        <begin position="298"/>
        <end position="322"/>
    </location>
</feature>
<protein>
    <submittedName>
        <fullName evidence="9">MFS transporter</fullName>
    </submittedName>
</protein>
<reference evidence="9 10" key="1">
    <citation type="submission" date="2018-12" db="EMBL/GenBank/DDBJ databases">
        <title>The Draft Genome Sequence of the Soil Bacterium Pedobacter tournemirensis R1.</title>
        <authorList>
            <person name="He J."/>
        </authorList>
    </citation>
    <scope>NUCLEOTIDE SEQUENCE [LARGE SCALE GENOMIC DNA]</scope>
    <source>
        <strain evidence="9 10">R1</strain>
    </source>
</reference>
<feature type="transmembrane region" description="Helical" evidence="7">
    <location>
        <begin position="374"/>
        <end position="392"/>
    </location>
</feature>
<dbReference type="InterPro" id="IPR020846">
    <property type="entry name" value="MFS_dom"/>
</dbReference>
<evidence type="ECO:0000256" key="4">
    <source>
        <dbReference type="ARBA" id="ARBA00022692"/>
    </source>
</evidence>
<accession>A0A4V1KI68</accession>
<proteinExistence type="predicted"/>
<keyword evidence="2" id="KW-0813">Transport</keyword>
<keyword evidence="6 7" id="KW-0472">Membrane</keyword>
<feature type="domain" description="Major facilitator superfamily (MFS) profile" evidence="8">
    <location>
        <begin position="203"/>
        <end position="417"/>
    </location>
</feature>
<feature type="transmembrane region" description="Helical" evidence="7">
    <location>
        <begin position="12"/>
        <end position="32"/>
    </location>
</feature>
<dbReference type="EMBL" id="RXOC01000006">
    <property type="protein sequence ID" value="RXF69642.1"/>
    <property type="molecule type" value="Genomic_DNA"/>
</dbReference>
<feature type="transmembrane region" description="Helical" evidence="7">
    <location>
        <begin position="274"/>
        <end position="292"/>
    </location>
</feature>
<evidence type="ECO:0000256" key="5">
    <source>
        <dbReference type="ARBA" id="ARBA00022989"/>
    </source>
</evidence>
<dbReference type="PANTHER" id="PTHR23522">
    <property type="entry name" value="BLL5896 PROTEIN"/>
    <property type="match status" value="1"/>
</dbReference>
<dbReference type="Proteomes" id="UP000290848">
    <property type="component" value="Unassembled WGS sequence"/>
</dbReference>
<dbReference type="PANTHER" id="PTHR23522:SF4">
    <property type="entry name" value="NUCLEOSIDE PERMEASE NUPG-RELATED"/>
    <property type="match status" value="1"/>
</dbReference>
<dbReference type="InterPro" id="IPR004740">
    <property type="entry name" value="Nuc_H_symport"/>
</dbReference>
<sequence>MTPTNRIKLSAMMFLEFFIWGAWFVTLGTFLGKNLSASGTQISLAYLTQSIGAIIAPFIIGLIADRFFSAQKILGVLHLVGAALLWMASESADFDSFFPGILVYMILFMPTLALVNSVSFRQMKDPGKEFPAVRVLGTIGWIIAGLTIGWLNWEQTNQLDLTFKMAAGASALLGLLSFTLPATPPVKREGKTTIADVLGLDAIRLLKNRSYLLFFLSSVAICIPLAFYYNFTNLFLNESGMKSAAGVQSLGQVSETLFMLLIPVFFIRLGVKKMLAIGMFAWVLRYVMFAYGNADANYWMLIIGIVLHGVCYDFFFVTGQIYTDNLAGERFKSAAQGMITLATYGVGMLIGSLVSGPIVDAYAAQGGHDWKSVWLIPAAIAAFVLLLFMLLFKDRNNADKAPENTSLTEANEINPLI</sequence>
<organism evidence="9 10">
    <name type="scientific">Arcticibacter tournemirensis</name>
    <dbReference type="NCBI Taxonomy" id="699437"/>
    <lineage>
        <taxon>Bacteria</taxon>
        <taxon>Pseudomonadati</taxon>
        <taxon>Bacteroidota</taxon>
        <taxon>Sphingobacteriia</taxon>
        <taxon>Sphingobacteriales</taxon>
        <taxon>Sphingobacteriaceae</taxon>
        <taxon>Arcticibacter</taxon>
    </lineage>
</organism>
<dbReference type="GO" id="GO:0005886">
    <property type="term" value="C:plasma membrane"/>
    <property type="evidence" value="ECO:0007669"/>
    <property type="project" value="UniProtKB-SubCell"/>
</dbReference>
<evidence type="ECO:0000256" key="3">
    <source>
        <dbReference type="ARBA" id="ARBA00022475"/>
    </source>
</evidence>
<dbReference type="InterPro" id="IPR036259">
    <property type="entry name" value="MFS_trans_sf"/>
</dbReference>
<evidence type="ECO:0000256" key="1">
    <source>
        <dbReference type="ARBA" id="ARBA00004651"/>
    </source>
</evidence>
<evidence type="ECO:0000259" key="8">
    <source>
        <dbReference type="PROSITE" id="PS50850"/>
    </source>
</evidence>
<dbReference type="RefSeq" id="WP_128769343.1">
    <property type="nucleotide sequence ID" value="NZ_RXOC01000006.1"/>
</dbReference>
<name>A0A4V1KI68_9SPHI</name>
<dbReference type="Pfam" id="PF03825">
    <property type="entry name" value="Nuc_H_symport"/>
    <property type="match status" value="1"/>
</dbReference>
<feature type="transmembrane region" description="Helical" evidence="7">
    <location>
        <begin position="334"/>
        <end position="354"/>
    </location>
</feature>
<feature type="transmembrane region" description="Helical" evidence="7">
    <location>
        <begin position="132"/>
        <end position="153"/>
    </location>
</feature>
<feature type="transmembrane region" description="Helical" evidence="7">
    <location>
        <begin position="249"/>
        <end position="267"/>
    </location>
</feature>
<dbReference type="Gene3D" id="1.20.1250.20">
    <property type="entry name" value="MFS general substrate transporter like domains"/>
    <property type="match status" value="2"/>
</dbReference>
<feature type="transmembrane region" description="Helical" evidence="7">
    <location>
        <begin position="165"/>
        <end position="183"/>
    </location>
</feature>
<gene>
    <name evidence="9" type="ORF">EKH83_10285</name>
</gene>
<keyword evidence="4 7" id="KW-0812">Transmembrane</keyword>
<dbReference type="CDD" id="cd06177">
    <property type="entry name" value="MFS_NHS"/>
    <property type="match status" value="1"/>
</dbReference>
<evidence type="ECO:0000313" key="10">
    <source>
        <dbReference type="Proteomes" id="UP000290848"/>
    </source>
</evidence>
<feature type="transmembrane region" description="Helical" evidence="7">
    <location>
        <begin position="44"/>
        <end position="64"/>
    </location>
</feature>
<dbReference type="GO" id="GO:0015213">
    <property type="term" value="F:uridine transmembrane transporter activity"/>
    <property type="evidence" value="ECO:0007669"/>
    <property type="project" value="TreeGrafter"/>
</dbReference>
<feature type="transmembrane region" description="Helical" evidence="7">
    <location>
        <begin position="73"/>
        <end position="89"/>
    </location>
</feature>
<feature type="transmembrane region" description="Helical" evidence="7">
    <location>
        <begin position="211"/>
        <end position="229"/>
    </location>
</feature>
<evidence type="ECO:0000256" key="7">
    <source>
        <dbReference type="SAM" id="Phobius"/>
    </source>
</evidence>
<dbReference type="PROSITE" id="PS50850">
    <property type="entry name" value="MFS"/>
    <property type="match status" value="1"/>
</dbReference>
<keyword evidence="5 7" id="KW-1133">Transmembrane helix</keyword>
<evidence type="ECO:0000313" key="9">
    <source>
        <dbReference type="EMBL" id="RXF69642.1"/>
    </source>
</evidence>
<comment type="subcellular location">
    <subcellularLocation>
        <location evidence="1">Cell membrane</location>
        <topology evidence="1">Multi-pass membrane protein</topology>
    </subcellularLocation>
</comment>
<dbReference type="SUPFAM" id="SSF103473">
    <property type="entry name" value="MFS general substrate transporter"/>
    <property type="match status" value="1"/>
</dbReference>
<evidence type="ECO:0000256" key="6">
    <source>
        <dbReference type="ARBA" id="ARBA00023136"/>
    </source>
</evidence>
<dbReference type="AlphaFoldDB" id="A0A4V1KI68"/>
<feature type="transmembrane region" description="Helical" evidence="7">
    <location>
        <begin position="101"/>
        <end position="120"/>
    </location>
</feature>